<feature type="region of interest" description="Disordered" evidence="1">
    <location>
        <begin position="60"/>
        <end position="89"/>
    </location>
</feature>
<sequence length="89" mass="10233">MGTHYPSKEQASSRTNRNGKEYVKHHLPGLKTNIWVREKTKITDVIEQVRRRKWTTGYEITDGHCVSSPGDHTKGKDPEEDRRDGGETN</sequence>
<dbReference type="EMBL" id="JAODUO010000882">
    <property type="protein sequence ID" value="KAK2173360.1"/>
    <property type="molecule type" value="Genomic_DNA"/>
</dbReference>
<gene>
    <name evidence="2" type="ORF">NP493_882g01030</name>
</gene>
<comment type="caution">
    <text evidence="2">The sequence shown here is derived from an EMBL/GenBank/DDBJ whole genome shotgun (WGS) entry which is preliminary data.</text>
</comment>
<reference evidence="2" key="1">
    <citation type="journal article" date="2023" name="Mol. Biol. Evol.">
        <title>Third-Generation Sequencing Reveals the Adaptive Role of the Epigenome in Three Deep-Sea Polychaetes.</title>
        <authorList>
            <person name="Perez M."/>
            <person name="Aroh O."/>
            <person name="Sun Y."/>
            <person name="Lan Y."/>
            <person name="Juniper S.K."/>
            <person name="Young C.R."/>
            <person name="Angers B."/>
            <person name="Qian P.Y."/>
        </authorList>
    </citation>
    <scope>NUCLEOTIDE SEQUENCE</scope>
    <source>
        <strain evidence="2">R07B-5</strain>
    </source>
</reference>
<evidence type="ECO:0000313" key="3">
    <source>
        <dbReference type="Proteomes" id="UP001209878"/>
    </source>
</evidence>
<organism evidence="2 3">
    <name type="scientific">Ridgeia piscesae</name>
    <name type="common">Tubeworm</name>
    <dbReference type="NCBI Taxonomy" id="27915"/>
    <lineage>
        <taxon>Eukaryota</taxon>
        <taxon>Metazoa</taxon>
        <taxon>Spiralia</taxon>
        <taxon>Lophotrochozoa</taxon>
        <taxon>Annelida</taxon>
        <taxon>Polychaeta</taxon>
        <taxon>Sedentaria</taxon>
        <taxon>Canalipalpata</taxon>
        <taxon>Sabellida</taxon>
        <taxon>Siboglinidae</taxon>
        <taxon>Ridgeia</taxon>
    </lineage>
</organism>
<evidence type="ECO:0000313" key="2">
    <source>
        <dbReference type="EMBL" id="KAK2173360.1"/>
    </source>
</evidence>
<feature type="compositionally biased region" description="Basic and acidic residues" evidence="1">
    <location>
        <begin position="71"/>
        <end position="89"/>
    </location>
</feature>
<proteinExistence type="predicted"/>
<protein>
    <submittedName>
        <fullName evidence="2">Uncharacterized protein</fullName>
    </submittedName>
</protein>
<feature type="region of interest" description="Disordered" evidence="1">
    <location>
        <begin position="1"/>
        <end position="25"/>
    </location>
</feature>
<dbReference type="AlphaFoldDB" id="A0AAD9KLD9"/>
<dbReference type="Proteomes" id="UP001209878">
    <property type="component" value="Unassembled WGS sequence"/>
</dbReference>
<accession>A0AAD9KLD9</accession>
<keyword evidence="3" id="KW-1185">Reference proteome</keyword>
<evidence type="ECO:0000256" key="1">
    <source>
        <dbReference type="SAM" id="MobiDB-lite"/>
    </source>
</evidence>
<name>A0AAD9KLD9_RIDPI</name>